<accession>A0ABU6LG23</accession>
<evidence type="ECO:0000313" key="3">
    <source>
        <dbReference type="Proteomes" id="UP001339429"/>
    </source>
</evidence>
<sequence>MKAHLKSELNVEHFRLIHGVKLSVPMLNALFILNSRIEKSVSFKHLVIMSKSSPSLQDIDNESYRIKLSRFENFSLLYNLVLGCIILLMGITVLIFSLSIGVPISTTMLSVISIFLGLIMLKESRPFFSIRFINDALNDYQNLTK</sequence>
<keyword evidence="1" id="KW-0472">Membrane</keyword>
<proteinExistence type="predicted"/>
<keyword evidence="1" id="KW-1133">Transmembrane helix</keyword>
<gene>
    <name evidence="2" type="ORF">VXS00_07765</name>
</gene>
<comment type="caution">
    <text evidence="2">The sequence shown here is derived from an EMBL/GenBank/DDBJ whole genome shotgun (WGS) entry which is preliminary data.</text>
</comment>
<keyword evidence="3" id="KW-1185">Reference proteome</keyword>
<keyword evidence="1" id="KW-0812">Transmembrane</keyword>
<dbReference type="RefSeq" id="WP_327779625.1">
    <property type="nucleotide sequence ID" value="NZ_JAYXUD010000004.1"/>
</dbReference>
<feature type="transmembrane region" description="Helical" evidence="1">
    <location>
        <begin position="102"/>
        <end position="121"/>
    </location>
</feature>
<evidence type="ECO:0000313" key="2">
    <source>
        <dbReference type="EMBL" id="MEC6898530.1"/>
    </source>
</evidence>
<evidence type="ECO:0000256" key="1">
    <source>
        <dbReference type="SAM" id="Phobius"/>
    </source>
</evidence>
<protein>
    <submittedName>
        <fullName evidence="2">Uncharacterized protein</fullName>
    </submittedName>
</protein>
<feature type="transmembrane region" description="Helical" evidence="1">
    <location>
        <begin position="76"/>
        <end position="96"/>
    </location>
</feature>
<dbReference type="EMBL" id="JAYXUD010000004">
    <property type="protein sequence ID" value="MEC6898530.1"/>
    <property type="molecule type" value="Genomic_DNA"/>
</dbReference>
<reference evidence="2 3" key="1">
    <citation type="submission" date="2024-01" db="EMBL/GenBank/DDBJ databases">
        <title>Active colonisers of the gastrointestinal tract of Atlantic salmon farmed in a warm water region.</title>
        <authorList>
            <person name="Bowman J.P."/>
        </authorList>
    </citation>
    <scope>NUCLEOTIDE SEQUENCE [LARGE SCALE GENOMIC DNA]</scope>
    <source>
        <strain evidence="2 3">S4MW1</strain>
    </source>
</reference>
<dbReference type="Proteomes" id="UP001339429">
    <property type="component" value="Unassembled WGS sequence"/>
</dbReference>
<organism evidence="2 3">
    <name type="scientific">Photobacterium piscicola</name>
    <dbReference type="NCBI Taxonomy" id="1378299"/>
    <lineage>
        <taxon>Bacteria</taxon>
        <taxon>Pseudomonadati</taxon>
        <taxon>Pseudomonadota</taxon>
        <taxon>Gammaproteobacteria</taxon>
        <taxon>Vibrionales</taxon>
        <taxon>Vibrionaceae</taxon>
        <taxon>Photobacterium</taxon>
    </lineage>
</organism>
<name>A0ABU6LG23_9GAMM</name>